<dbReference type="InterPro" id="IPR048365">
    <property type="entry name" value="TNP-like_RNaseH_N"/>
</dbReference>
<protein>
    <recommendedName>
        <fullName evidence="1">Transposable element P transposase-like RNase H domain-containing protein</fullName>
    </recommendedName>
</protein>
<feature type="domain" description="Transposable element P transposase-like RNase H" evidence="1">
    <location>
        <begin position="73"/>
        <end position="212"/>
    </location>
</feature>
<dbReference type="EMBL" id="JAFNEN010000086">
    <property type="protein sequence ID" value="KAG8195488.1"/>
    <property type="molecule type" value="Genomic_DNA"/>
</dbReference>
<accession>A0AAV6VHE0</accession>
<reference evidence="2 3" key="1">
    <citation type="journal article" date="2022" name="Nat. Ecol. Evol.">
        <title>A masculinizing supergene underlies an exaggerated male reproductive morph in a spider.</title>
        <authorList>
            <person name="Hendrickx F."/>
            <person name="De Corte Z."/>
            <person name="Sonet G."/>
            <person name="Van Belleghem S.M."/>
            <person name="Kostlbacher S."/>
            <person name="Vangestel C."/>
        </authorList>
    </citation>
    <scope>NUCLEOTIDE SEQUENCE [LARGE SCALE GENOMIC DNA]</scope>
    <source>
        <strain evidence="2">W744_W776</strain>
    </source>
</reference>
<dbReference type="Pfam" id="PF21787">
    <property type="entry name" value="TNP-like_RNaseH_N"/>
    <property type="match status" value="1"/>
</dbReference>
<gene>
    <name evidence="2" type="ORF">JTE90_010792</name>
</gene>
<evidence type="ECO:0000259" key="1">
    <source>
        <dbReference type="Pfam" id="PF21787"/>
    </source>
</evidence>
<comment type="caution">
    <text evidence="2">The sequence shown here is derived from an EMBL/GenBank/DDBJ whole genome shotgun (WGS) entry which is preliminary data.</text>
</comment>
<dbReference type="AlphaFoldDB" id="A0AAV6VHE0"/>
<name>A0AAV6VHE0_9ARAC</name>
<evidence type="ECO:0000313" key="3">
    <source>
        <dbReference type="Proteomes" id="UP000827092"/>
    </source>
</evidence>
<evidence type="ECO:0000313" key="2">
    <source>
        <dbReference type="EMBL" id="KAG8195488.1"/>
    </source>
</evidence>
<keyword evidence="3" id="KW-1185">Reference proteome</keyword>
<proteinExistence type="predicted"/>
<dbReference type="Proteomes" id="UP000827092">
    <property type="component" value="Unassembled WGS sequence"/>
</dbReference>
<sequence length="537" mass="62161">MPHKQQLANKQRLKAASRKRVSGMRYENAWILECIIMRMKSSRLYEHIRINRIMTLPGRTCLQKSLKAYKSGYGFNEKMFTVLKEKVKKFDSFKKHGNLLFDEMKLSEHLKMKSDGYIEGYVDYGSLDTPEELKSHTHTSLCDHGMVFVFVPFVGDWAQVLGVFATKGNMKADLLAKMITEAIIYAENAGLFVDCVTGDGASWNRKMWKKFGIGYTEDQETFKFKTVHPCDTRRFLYFISDFPHLLKCLRNRFIKTGFRTPEGEVRLEVIREAWRADQSPLTLRAMPKVTPVHLSPNTFEKMRYEATERTTLFVKKISQLIRVMTSRHGPTDLLLNTKDSKFLDDFLTYMSTWKNYCGEKKLGYLTQSTETGLQVTLRSTLALTEYLSKEQKDQKKIYQSFIDSLIDDGKFFEASDVLKNTCKIDEVPILQHSDSRLIFYVAGYVVRKFFKTEKCPDCKIIIASKKNDCHQASAEFTKTFDIWGLMYPSTSLFVLIWKKENAFTECLSVQTLHHECIEGVITALEQKCITPIGCEKH</sequence>
<organism evidence="2 3">
    <name type="scientific">Oedothorax gibbosus</name>
    <dbReference type="NCBI Taxonomy" id="931172"/>
    <lineage>
        <taxon>Eukaryota</taxon>
        <taxon>Metazoa</taxon>
        <taxon>Ecdysozoa</taxon>
        <taxon>Arthropoda</taxon>
        <taxon>Chelicerata</taxon>
        <taxon>Arachnida</taxon>
        <taxon>Araneae</taxon>
        <taxon>Araneomorphae</taxon>
        <taxon>Entelegynae</taxon>
        <taxon>Araneoidea</taxon>
        <taxon>Linyphiidae</taxon>
        <taxon>Erigoninae</taxon>
        <taxon>Oedothorax</taxon>
    </lineage>
</organism>